<sequence length="81" mass="9299">SNVEVMLSVQSSLVLLLLLTGVATFNADRYEEFPSEMRLATPDRDTLIRVLKRASDMQIYRRSQSQNVLNRNRCFFSPVSC</sequence>
<dbReference type="Proteomes" id="UP001328107">
    <property type="component" value="Unassembled WGS sequence"/>
</dbReference>
<comment type="caution">
    <text evidence="2">The sequence shown here is derived from an EMBL/GenBank/DDBJ whole genome shotgun (WGS) entry which is preliminary data.</text>
</comment>
<evidence type="ECO:0000313" key="2">
    <source>
        <dbReference type="EMBL" id="GMR54228.1"/>
    </source>
</evidence>
<keyword evidence="1" id="KW-0732">Signal</keyword>
<protein>
    <submittedName>
        <fullName evidence="2">Uncharacterized protein</fullName>
    </submittedName>
</protein>
<gene>
    <name evidence="2" type="ORF">PMAYCL1PPCAC_24423</name>
</gene>
<accession>A0AAN5D033</accession>
<dbReference type="AlphaFoldDB" id="A0AAN5D033"/>
<name>A0AAN5D033_9BILA</name>
<feature type="chain" id="PRO_5042957127" evidence="1">
    <location>
        <begin position="28"/>
        <end position="81"/>
    </location>
</feature>
<feature type="non-terminal residue" evidence="2">
    <location>
        <position position="1"/>
    </location>
</feature>
<dbReference type="EMBL" id="BTRK01000005">
    <property type="protein sequence ID" value="GMR54228.1"/>
    <property type="molecule type" value="Genomic_DNA"/>
</dbReference>
<proteinExistence type="predicted"/>
<reference evidence="3" key="1">
    <citation type="submission" date="2022-10" db="EMBL/GenBank/DDBJ databases">
        <title>Genome assembly of Pristionchus species.</title>
        <authorList>
            <person name="Yoshida K."/>
            <person name="Sommer R.J."/>
        </authorList>
    </citation>
    <scope>NUCLEOTIDE SEQUENCE [LARGE SCALE GENOMIC DNA]</scope>
    <source>
        <strain evidence="3">RS5460</strain>
    </source>
</reference>
<keyword evidence="3" id="KW-1185">Reference proteome</keyword>
<feature type="signal peptide" evidence="1">
    <location>
        <begin position="1"/>
        <end position="27"/>
    </location>
</feature>
<evidence type="ECO:0000256" key="1">
    <source>
        <dbReference type="SAM" id="SignalP"/>
    </source>
</evidence>
<organism evidence="2 3">
    <name type="scientific">Pristionchus mayeri</name>
    <dbReference type="NCBI Taxonomy" id="1317129"/>
    <lineage>
        <taxon>Eukaryota</taxon>
        <taxon>Metazoa</taxon>
        <taxon>Ecdysozoa</taxon>
        <taxon>Nematoda</taxon>
        <taxon>Chromadorea</taxon>
        <taxon>Rhabditida</taxon>
        <taxon>Rhabditina</taxon>
        <taxon>Diplogasteromorpha</taxon>
        <taxon>Diplogasteroidea</taxon>
        <taxon>Neodiplogasteridae</taxon>
        <taxon>Pristionchus</taxon>
    </lineage>
</organism>
<evidence type="ECO:0000313" key="3">
    <source>
        <dbReference type="Proteomes" id="UP001328107"/>
    </source>
</evidence>